<dbReference type="Pfam" id="PF19704">
    <property type="entry name" value="DNAPKcs_CC5"/>
    <property type="match status" value="1"/>
</dbReference>
<keyword evidence="7" id="KW-0227">DNA damage</keyword>
<keyword evidence="4" id="KW-0723">Serine/threonine-protein kinase</keyword>
<evidence type="ECO:0000256" key="5">
    <source>
        <dbReference type="ARBA" id="ARBA00022679"/>
    </source>
</evidence>
<evidence type="ECO:0000256" key="10">
    <source>
        <dbReference type="ARBA" id="ARBA00023204"/>
    </source>
</evidence>
<dbReference type="SMART" id="SM01344">
    <property type="entry name" value="NUC194"/>
    <property type="match status" value="1"/>
</dbReference>
<evidence type="ECO:0000256" key="3">
    <source>
        <dbReference type="ARBA" id="ARBA00012513"/>
    </source>
</evidence>
<dbReference type="InterPro" id="IPR000403">
    <property type="entry name" value="PI3/4_kinase_cat_dom"/>
</dbReference>
<dbReference type="STRING" id="69004.A0A182QNF4"/>
<dbReference type="PANTHER" id="PTHR11139">
    <property type="entry name" value="ATAXIA TELANGIECTASIA MUTATED ATM -RELATED"/>
    <property type="match status" value="1"/>
</dbReference>
<feature type="domain" description="FATC" evidence="15">
    <location>
        <begin position="3158"/>
        <end position="3190"/>
    </location>
</feature>
<keyword evidence="5" id="KW-0808">Transferase</keyword>
<reference evidence="16" key="2">
    <citation type="submission" date="2020-05" db="UniProtKB">
        <authorList>
            <consortium name="EnsemblMetazoa"/>
        </authorList>
    </citation>
    <scope>IDENTIFICATION</scope>
    <source>
        <strain evidence="16">FAR1</strain>
    </source>
</reference>
<dbReference type="GO" id="GO:0008630">
    <property type="term" value="P:intrinsic apoptotic signaling pathway in response to DNA damage"/>
    <property type="evidence" value="ECO:0007669"/>
    <property type="project" value="TreeGrafter"/>
</dbReference>
<evidence type="ECO:0000313" key="16">
    <source>
        <dbReference type="EnsemblMetazoa" id="AFAF013691-PA"/>
    </source>
</evidence>
<dbReference type="PROSITE" id="PS51190">
    <property type="entry name" value="FATC"/>
    <property type="match status" value="1"/>
</dbReference>
<dbReference type="InterPro" id="IPR014009">
    <property type="entry name" value="PIK_FAT"/>
</dbReference>
<dbReference type="InterPro" id="IPR012582">
    <property type="entry name" value="DNAPKcs_CC3"/>
</dbReference>
<keyword evidence="9" id="KW-0067">ATP-binding</keyword>
<dbReference type="PROSITE" id="PS00915">
    <property type="entry name" value="PI3_4_KINASE_1"/>
    <property type="match status" value="1"/>
</dbReference>
<dbReference type="VEuPathDB" id="VectorBase:AFAF013691"/>
<dbReference type="GO" id="GO:0005634">
    <property type="term" value="C:nucleus"/>
    <property type="evidence" value="ECO:0007669"/>
    <property type="project" value="UniProtKB-SubCell"/>
</dbReference>
<dbReference type="SMART" id="SM00146">
    <property type="entry name" value="PI3Kc"/>
    <property type="match status" value="1"/>
</dbReference>
<dbReference type="EMBL" id="AXCN02000286">
    <property type="status" value="NOT_ANNOTATED_CDS"/>
    <property type="molecule type" value="Genomic_DNA"/>
</dbReference>
<feature type="region of interest" description="Disordered" evidence="12">
    <location>
        <begin position="1066"/>
        <end position="1088"/>
    </location>
</feature>
<dbReference type="CDD" id="cd05172">
    <property type="entry name" value="PIKKc_DNA-PK"/>
    <property type="match status" value="1"/>
</dbReference>
<dbReference type="Proteomes" id="UP000075886">
    <property type="component" value="Unassembled WGS sequence"/>
</dbReference>
<dbReference type="InterPro" id="IPR011009">
    <property type="entry name" value="Kinase-like_dom_sf"/>
</dbReference>
<keyword evidence="10" id="KW-0234">DNA repair</keyword>
<dbReference type="InterPro" id="IPR016024">
    <property type="entry name" value="ARM-type_fold"/>
</dbReference>
<evidence type="ECO:0000259" key="13">
    <source>
        <dbReference type="PROSITE" id="PS50290"/>
    </source>
</evidence>
<evidence type="ECO:0000256" key="11">
    <source>
        <dbReference type="ARBA" id="ARBA00023242"/>
    </source>
</evidence>
<proteinExistence type="inferred from homology"/>
<dbReference type="GO" id="GO:0005524">
    <property type="term" value="F:ATP binding"/>
    <property type="evidence" value="ECO:0007669"/>
    <property type="project" value="UniProtKB-KW"/>
</dbReference>
<dbReference type="InterPro" id="IPR046803">
    <property type="entry name" value="DNAPKcs_CC1-2"/>
</dbReference>
<evidence type="ECO:0000313" key="17">
    <source>
        <dbReference type="Proteomes" id="UP000075886"/>
    </source>
</evidence>
<dbReference type="SMART" id="SM01343">
    <property type="entry name" value="FATC"/>
    <property type="match status" value="1"/>
</dbReference>
<keyword evidence="8" id="KW-0418">Kinase</keyword>
<comment type="similarity">
    <text evidence="2">Belongs to the PI3/PI4-kinase family.</text>
</comment>
<dbReference type="InterPro" id="IPR045581">
    <property type="entry name" value="DNAPKcs_CC5"/>
</dbReference>
<dbReference type="Pfam" id="PF08163">
    <property type="entry name" value="DNAPKcs_CC3"/>
    <property type="match status" value="1"/>
</dbReference>
<dbReference type="PROSITE" id="PS51189">
    <property type="entry name" value="FAT"/>
    <property type="match status" value="1"/>
</dbReference>
<feature type="domain" description="FAT" evidence="14">
    <location>
        <begin position="1940"/>
        <end position="2592"/>
    </location>
</feature>
<evidence type="ECO:0000259" key="14">
    <source>
        <dbReference type="PROSITE" id="PS51189"/>
    </source>
</evidence>
<name>A0A182QNF4_9DIPT</name>
<evidence type="ECO:0000256" key="4">
    <source>
        <dbReference type="ARBA" id="ARBA00022527"/>
    </source>
</evidence>
<evidence type="ECO:0000256" key="7">
    <source>
        <dbReference type="ARBA" id="ARBA00022763"/>
    </source>
</evidence>
<feature type="domain" description="PI3K/PI4K catalytic" evidence="13">
    <location>
        <begin position="2770"/>
        <end position="3117"/>
    </location>
</feature>
<dbReference type="InterPro" id="IPR036940">
    <property type="entry name" value="PI3/4_kinase_cat_sf"/>
</dbReference>
<evidence type="ECO:0000256" key="2">
    <source>
        <dbReference type="ARBA" id="ARBA00011031"/>
    </source>
</evidence>
<dbReference type="GO" id="GO:0004677">
    <property type="term" value="F:DNA-dependent protein kinase activity"/>
    <property type="evidence" value="ECO:0007669"/>
    <property type="project" value="InterPro"/>
</dbReference>
<dbReference type="InterPro" id="IPR050517">
    <property type="entry name" value="DDR_Repair_Kinase"/>
</dbReference>
<evidence type="ECO:0000256" key="12">
    <source>
        <dbReference type="SAM" id="MobiDB-lite"/>
    </source>
</evidence>
<comment type="subcellular location">
    <subcellularLocation>
        <location evidence="1">Nucleus</location>
    </subcellularLocation>
</comment>
<evidence type="ECO:0000256" key="6">
    <source>
        <dbReference type="ARBA" id="ARBA00022741"/>
    </source>
</evidence>
<keyword evidence="17" id="KW-1185">Reference proteome</keyword>
<dbReference type="PANTHER" id="PTHR11139:SF68">
    <property type="entry name" value="DNA-DEPENDENT PROTEIN KINASE CATALYTIC SUBUNIT"/>
    <property type="match status" value="1"/>
</dbReference>
<dbReference type="GO" id="GO:0000723">
    <property type="term" value="P:telomere maintenance"/>
    <property type="evidence" value="ECO:0007669"/>
    <property type="project" value="TreeGrafter"/>
</dbReference>
<dbReference type="PROSITE" id="PS50290">
    <property type="entry name" value="PI3_4_KINASE_3"/>
    <property type="match status" value="1"/>
</dbReference>
<dbReference type="Pfam" id="PF20502">
    <property type="entry name" value="DNAPKcs_CC1-2"/>
    <property type="match status" value="1"/>
</dbReference>
<dbReference type="Gene3D" id="1.10.1070.11">
    <property type="entry name" value="Phosphatidylinositol 3-/4-kinase, catalytic domain"/>
    <property type="match status" value="1"/>
</dbReference>
<dbReference type="GO" id="GO:0006303">
    <property type="term" value="P:double-strand break repair via nonhomologous end joining"/>
    <property type="evidence" value="ECO:0007669"/>
    <property type="project" value="InterPro"/>
</dbReference>
<evidence type="ECO:0000259" key="15">
    <source>
        <dbReference type="PROSITE" id="PS51190"/>
    </source>
</evidence>
<organism evidence="16 17">
    <name type="scientific">Anopheles farauti</name>
    <dbReference type="NCBI Taxonomy" id="69004"/>
    <lineage>
        <taxon>Eukaryota</taxon>
        <taxon>Metazoa</taxon>
        <taxon>Ecdysozoa</taxon>
        <taxon>Arthropoda</taxon>
        <taxon>Hexapoda</taxon>
        <taxon>Insecta</taxon>
        <taxon>Pterygota</taxon>
        <taxon>Neoptera</taxon>
        <taxon>Endopterygota</taxon>
        <taxon>Diptera</taxon>
        <taxon>Nematocera</taxon>
        <taxon>Culicoidea</taxon>
        <taxon>Culicidae</taxon>
        <taxon>Anophelinae</taxon>
        <taxon>Anopheles</taxon>
    </lineage>
</organism>
<evidence type="ECO:0000256" key="8">
    <source>
        <dbReference type="ARBA" id="ARBA00022777"/>
    </source>
</evidence>
<dbReference type="EnsemblMetazoa" id="AFAF013691-RA">
    <property type="protein sequence ID" value="AFAF013691-PA"/>
    <property type="gene ID" value="AFAF013691"/>
</dbReference>
<dbReference type="InterPro" id="IPR037706">
    <property type="entry name" value="DNA-PK_dom"/>
</dbReference>
<accession>A0A182QNF4</accession>
<dbReference type="Pfam" id="PF00454">
    <property type="entry name" value="PI3_PI4_kinase"/>
    <property type="match status" value="1"/>
</dbReference>
<dbReference type="SUPFAM" id="SSF48371">
    <property type="entry name" value="ARM repeat"/>
    <property type="match status" value="1"/>
</dbReference>
<dbReference type="Gene3D" id="3.30.1010.10">
    <property type="entry name" value="Phosphatidylinositol 3-kinase Catalytic Subunit, Chain A, domain 4"/>
    <property type="match status" value="1"/>
</dbReference>
<dbReference type="InterPro" id="IPR018936">
    <property type="entry name" value="PI3/4_kinase_CS"/>
</dbReference>
<dbReference type="SUPFAM" id="SSF56112">
    <property type="entry name" value="Protein kinase-like (PK-like)"/>
    <property type="match status" value="1"/>
</dbReference>
<sequence length="3190" mass="361450">MFEPLLFQIIHYVTQSSKLNQQGTKALLASLLDATAHVQNSAIRDLAVRCLREFLQWTNRQSGGSTLSTNERLKIKCTVLDQLKTNALESNASHRYGSALAFNNLYRLLLQEEYHVIRYSFELMHSYAIGLLVTEEHNGFAAEAFGSGDGAVVEQFLLALEHMGKLFEERKATFNPCEAATESRAEHRQIVPPAIGGGMMEHLVRWLFRQCAARQRLYRGKCMQLFPRLARTVQNVTDGEDFLDKHFTREQIEGICLQVDAVQGIDRAPTIVCLREDQTAGSLVMNIYLWLEYFLATLDMYCWLQRENLVGSELARVLRCRILPTLQYFLHSAVHSSVYEIMLQIKPDESHESRTRMNAEKIVQFDTLKAAVVVQIVDLFILLASSEERTVLALWQENATIEFVLALLFRPHKLGLDFNVPVLRELENDRRFWKKLDLLLLQLVERSNHTVGQRFANALAEKLIQVMESLGDRMQTLLTQRTIAVDDQRSAKGMLFVAKQQRNRARYKTLVSASTRARIEQTAGKLLSACFEAIAQDGVRFVLSPSAARFGSVVLQAIFTLPDAVEPGVKGKLLNATVTHCLNVNLLQPNIRHGEHFLVCFGPAVYELFFANPAECFDALFQALGTEHNFSSIVRMCCEMLDYSYRVHASDTEQLRRVTEILLSGWTALFENSRQQSNQFGSCDVQMIELMSSVAMICPFPLNEIRLKAGPTYERWLAELIGQEQLSAKVSIGLKTKAIVLLPTVLGIEVTSELGSCYETALERLQTLHFPLRSSEFPPNSPERIALQNCLERLLDALVVSRSPLLLKAIVQMTAPDGEGNIAETQIRNAMERFFADQSMEMQCARLKELWELFDNHSYAPAVRSTILRRYLCTGLWHCRYDTVVEFYRQTIRSISSYSGVEINGRSGWVLEHALVDRAASFRLMEHYAALLPKTVLMRENCPVALELYGPALDSSAPVRGQRLIGDFSKRAHGVRRVAFRGENRTATELFRKYQCAAYRALVALISNTNDDPRMYSVLLFRESRDKGEYLWRHLVDCSDDNLYLEASQDQEETPRTMEKRVAIRREAGGDTAPPPPSRPPGYNDPGRSVVLESSLSQQVFRFDLHHAVILSARELAERDAAELVKRQKGTLSNVPLERTRINEHEIMATVCGCVRHMAASKIALDAVVQFLATSLADAGQPKNVRLFLGKVVDNCRHELKPHCAILLGPLMQLIVDERIFRGLNPLVTDLIALVLEWNVEPRRTPRAGSVDENASLASVLLRFVMRHTCRQEGTAGGGWQQVFRLNMELIKEIIAQWHDKLTVPGELLFETISTEPTAQGPERSQFQTIAGLQLGTSVLVNGRGNLVPWMESTRLEYLRAVLHRLDAPISSIYKPAALLLGHCLAHLYPSGFPEDSQSESEQETFHTECIAKFSHIQRAQGRKCVDLLYETAKAFPSIADPFLSIVSFRIPGAAGPEKRMCLELLLGGRLEKFGEELFRELASMELALLLRDGDLQLPTLHLLNRALPLVGELQQLQQLVEPVGHVAMDATTPPECRAVAYEILIYIHESRGAELTQESKTSVWRYLMHGLCTADEAEASMTSVRARILEYLTDAGRLPKDLKDRFLYLLAELYEPSVEAEFLGTAVALLLDPAVRCREAKDRIFLHEYLNADVKFTEYSIETGARKRHTMTLLTPMFAESSTQRQLQSFIGRGSQMEQIIRATQFAGVDRATLDERRSAFEPTQDPAWLTKGRETFVMPTQHSLLFETGSLLQLDRRSQRTVVAGNSPMTPEAASHERSFERLRKRILKDSETSRERQTAWAIGKHYSSQRQRAEQRRESSSKVTLYRRYRLADYPDLQINLLAFLLPLQALCRRDKACARHTFVAIYNGLVESLSASDTAENRSARTVEWDRFVERVDHSMHRILDSMKTCDPNLFGGLVELTLGKASGRFTLPPRTVASVAGTSNMLTMGVLYLEDKLANGDDFDGEPVRTGPGRGSSEAEHWLQLSTLYHTLHEHSVVAGIFGEKQDSDPGLRDAIELEALGRYDRAHRAYCELISRISPARVEERNFCYRSAFNCLLQLGQWDVLLEEIGSQVSNHEELWSDEWNQENMLPSYMHGNVRLNLAGDESGRTFCHILEQWMHIPAREEHIRQHFGEELTALQVACGEMVRARLFGEQVQRQFLDEWHCAGVLSEQVRAECLFGVRKAVELIAYSELLELEAGSGKLEQAIDGLAHSWRHAQPLVTDTLGTWDTIVAYRRFLLTKLEPKCPAQSISLDELSSLLFDLDLQLLEVAFEQNNVRYAGKLINRLRHEPASTSAREPRMDQVLRHKIARARYNRIRQTKTATTLIGGFQRLAQILSHISCNVMEERGLEKVKQMIWTELSQYGETIRQLASSSSGEDIRPEESTQVLEIVRTAIGHEHISAISDGTLGLRETLKQFSLQCLQRSIDTVTLSDQLDVSDKRDRQNAALELAEAHLRLARYCYDELDPERDEQEELPVERSLVTSLLPAIRHGSPEARHMFPVLLQLRNLQNNALQREFQEFSGSVPSWNFLPWIPQLLSHMKTNGDETDPDRDSSGHFLDELLMRLAQEYPRALYFPARVVLSASNQPPRPFMVRLRNALSSPVLDRFVKELFRVVMPATLLRGMLMDVKSHLNGVTDPDVFKAFIERAIARAFPRDANDCRQAYRAAMPTVDKFRSLLTLHPTNDRVAILAKLQELETDVQSMRPRAKTQCLQLKDFSPWLADYHSSGQDQRGITAIEVPGQYTADRGPPNPAHHVTVVKVVPHLLAYSTLRLPVLLSFRGSDGRQHRFLAKFGEDLRQDQRIQQLQREITHRLRWDRRCREQRLEIRTYQVVPISPSFGLFGWLEGTVALSEIATQAGPRYNPGNRGQTYVYEEYKRFLLSVAQQEPTVDAASNASTYNMPSLYGTAAALCLPVRLQSKYVELSQTMRENTLKRALYDMAASPESFYRLRMNFAKSLAAMNVTCWALGIGDRHLSNIVLEQSTGTLVGVDFGIAFGAGTRDLSVPELVPFRLTPQFVGVMEPMRLAGMLQKYHLYTLQCLRDARRLLRACLEVFVREPTVDWLKAARQRTEERPSSHRADRAWNPRERVDMVLRKLNGANPKQLLANELRFGAVAQQREFLVGYLALVNASSPVSQAKVEAGGGGATKTLSTELQMEMLLEMATDRTLLGITYHGWYPWF</sequence>
<evidence type="ECO:0000256" key="9">
    <source>
        <dbReference type="ARBA" id="ARBA00022840"/>
    </source>
</evidence>
<dbReference type="InterPro" id="IPR003152">
    <property type="entry name" value="FATC_dom"/>
</dbReference>
<keyword evidence="6" id="KW-0547">Nucleotide-binding</keyword>
<evidence type="ECO:0000256" key="1">
    <source>
        <dbReference type="ARBA" id="ARBA00004123"/>
    </source>
</evidence>
<keyword evidence="11" id="KW-0539">Nucleus</keyword>
<protein>
    <recommendedName>
        <fullName evidence="3">non-specific serine/threonine protein kinase</fullName>
        <ecNumber evidence="3">2.7.11.1</ecNumber>
    </recommendedName>
</protein>
<dbReference type="EC" id="2.7.11.1" evidence="3"/>
<reference evidence="17" key="1">
    <citation type="submission" date="2014-01" db="EMBL/GenBank/DDBJ databases">
        <title>The Genome Sequence of Anopheles farauti FAR1 (V2).</title>
        <authorList>
            <consortium name="The Broad Institute Genomics Platform"/>
            <person name="Neafsey D.E."/>
            <person name="Besansky N."/>
            <person name="Howell P."/>
            <person name="Walton C."/>
            <person name="Young S.K."/>
            <person name="Zeng Q."/>
            <person name="Gargeya S."/>
            <person name="Fitzgerald M."/>
            <person name="Haas B."/>
            <person name="Abouelleil A."/>
            <person name="Allen A.W."/>
            <person name="Alvarado L."/>
            <person name="Arachchi H.M."/>
            <person name="Berlin A.M."/>
            <person name="Chapman S.B."/>
            <person name="Gainer-Dewar J."/>
            <person name="Goldberg J."/>
            <person name="Griggs A."/>
            <person name="Gujja S."/>
            <person name="Hansen M."/>
            <person name="Howarth C."/>
            <person name="Imamovic A."/>
            <person name="Ireland A."/>
            <person name="Larimer J."/>
            <person name="McCowan C."/>
            <person name="Murphy C."/>
            <person name="Pearson M."/>
            <person name="Poon T.W."/>
            <person name="Priest M."/>
            <person name="Roberts A."/>
            <person name="Saif S."/>
            <person name="Shea T."/>
            <person name="Sisk P."/>
            <person name="Sykes S."/>
            <person name="Wortman J."/>
            <person name="Nusbaum C."/>
            <person name="Birren B."/>
        </authorList>
    </citation>
    <scope>NUCLEOTIDE SEQUENCE [LARGE SCALE GENOMIC DNA]</scope>
    <source>
        <strain evidence="17">FAR1</strain>
    </source>
</reference>